<keyword evidence="1" id="KW-0472">Membrane</keyword>
<keyword evidence="1" id="KW-0812">Transmembrane</keyword>
<gene>
    <name evidence="2" type="ORF">PS435_00380</name>
</gene>
<name>A0ABU7SVF1_9LACO</name>
<proteinExistence type="predicted"/>
<organism evidence="2 3">
    <name type="scientific">Schleiferilactobacillus harbinensis</name>
    <dbReference type="NCBI Taxonomy" id="304207"/>
    <lineage>
        <taxon>Bacteria</taxon>
        <taxon>Bacillati</taxon>
        <taxon>Bacillota</taxon>
        <taxon>Bacilli</taxon>
        <taxon>Lactobacillales</taxon>
        <taxon>Lactobacillaceae</taxon>
        <taxon>Schleiferilactobacillus</taxon>
    </lineage>
</organism>
<feature type="transmembrane region" description="Helical" evidence="1">
    <location>
        <begin position="12"/>
        <end position="34"/>
    </location>
</feature>
<dbReference type="EMBL" id="JAQSGK010000001">
    <property type="protein sequence ID" value="MEE6714299.1"/>
    <property type="molecule type" value="Genomic_DNA"/>
</dbReference>
<sequence>MTDLIYWTFTHVRTLGGLGLAFLLGAVFTMWIYADEIKKGR</sequence>
<protein>
    <submittedName>
        <fullName evidence="2">Uncharacterized protein</fullName>
    </submittedName>
</protein>
<evidence type="ECO:0000313" key="3">
    <source>
        <dbReference type="Proteomes" id="UP001330016"/>
    </source>
</evidence>
<keyword evidence="1" id="KW-1133">Transmembrane helix</keyword>
<accession>A0ABU7SVF1</accession>
<reference evidence="2 3" key="1">
    <citation type="submission" date="2023-02" db="EMBL/GenBank/DDBJ databases">
        <title>The predominant lactic acid bacteria and yeasts involved in the spontaneous fermentation of millet during the production of the traditional porridge Hausa koko in Ghana.</title>
        <authorList>
            <person name="Atter A."/>
            <person name="Diaz M."/>
        </authorList>
    </citation>
    <scope>NUCLEOTIDE SEQUENCE [LARGE SCALE GENOMIC DNA]</scope>
    <source>
        <strain evidence="2 3">FI11640</strain>
    </source>
</reference>
<dbReference type="Proteomes" id="UP001330016">
    <property type="component" value="Unassembled WGS sequence"/>
</dbReference>
<comment type="caution">
    <text evidence="2">The sequence shown here is derived from an EMBL/GenBank/DDBJ whole genome shotgun (WGS) entry which is preliminary data.</text>
</comment>
<evidence type="ECO:0000256" key="1">
    <source>
        <dbReference type="SAM" id="Phobius"/>
    </source>
</evidence>
<evidence type="ECO:0000313" key="2">
    <source>
        <dbReference type="EMBL" id="MEE6714299.1"/>
    </source>
</evidence>
<dbReference type="RefSeq" id="WP_331243025.1">
    <property type="nucleotide sequence ID" value="NZ_JAQSGJ010000001.1"/>
</dbReference>
<keyword evidence="3" id="KW-1185">Reference proteome</keyword>